<organism evidence="1 2">
    <name type="scientific">Candidatus Staskawiczbacteria bacterium RIFCSPHIGHO2_12_FULL_38_11</name>
    <dbReference type="NCBI Taxonomy" id="1802209"/>
    <lineage>
        <taxon>Bacteria</taxon>
        <taxon>Candidatus Staskawicziibacteriota</taxon>
    </lineage>
</organism>
<accession>A0A1G2I5K2</accession>
<evidence type="ECO:0000313" key="2">
    <source>
        <dbReference type="Proteomes" id="UP000179214"/>
    </source>
</evidence>
<reference evidence="1 2" key="1">
    <citation type="journal article" date="2016" name="Nat. Commun.">
        <title>Thousands of microbial genomes shed light on interconnected biogeochemical processes in an aquifer system.</title>
        <authorList>
            <person name="Anantharaman K."/>
            <person name="Brown C.T."/>
            <person name="Hug L.A."/>
            <person name="Sharon I."/>
            <person name="Castelle C.J."/>
            <person name="Probst A.J."/>
            <person name="Thomas B.C."/>
            <person name="Singh A."/>
            <person name="Wilkins M.J."/>
            <person name="Karaoz U."/>
            <person name="Brodie E.L."/>
            <person name="Williams K.H."/>
            <person name="Hubbard S.S."/>
            <person name="Banfield J.F."/>
        </authorList>
    </citation>
    <scope>NUCLEOTIDE SEQUENCE [LARGE SCALE GENOMIC DNA]</scope>
</reference>
<gene>
    <name evidence="1" type="ORF">A3F47_02330</name>
</gene>
<comment type="caution">
    <text evidence="1">The sequence shown here is derived from an EMBL/GenBank/DDBJ whole genome shotgun (WGS) entry which is preliminary data.</text>
</comment>
<proteinExistence type="predicted"/>
<dbReference type="AlphaFoldDB" id="A0A1G2I5K2"/>
<evidence type="ECO:0000313" key="1">
    <source>
        <dbReference type="EMBL" id="OGZ69959.1"/>
    </source>
</evidence>
<dbReference type="Proteomes" id="UP000179214">
    <property type="component" value="Unassembled WGS sequence"/>
</dbReference>
<sequence>MKIQVQMSREQWVNYCKTLLLEIEKLNSGNTAFIDTQIGSLPAPYNQELTKQLARALNFENPKNRGDFNIFISNARKFLELIEKSKS</sequence>
<name>A0A1G2I5K2_9BACT</name>
<dbReference type="EMBL" id="MHOV01000022">
    <property type="protein sequence ID" value="OGZ69959.1"/>
    <property type="molecule type" value="Genomic_DNA"/>
</dbReference>
<protein>
    <submittedName>
        <fullName evidence="1">Uncharacterized protein</fullName>
    </submittedName>
</protein>